<dbReference type="InterPro" id="IPR001763">
    <property type="entry name" value="Rhodanese-like_dom"/>
</dbReference>
<keyword evidence="1" id="KW-0472">Membrane</keyword>
<keyword evidence="4" id="KW-1185">Reference proteome</keyword>
<sequence length="303" mass="33931">MSTVSIANLQRISAKDLSELLLAEQTAATEPTIAVVDVRDDDYIGGHIKGGMNMPSNTLEYMMPTLIRRLEGKQTVVFHCALSQQRGPSAALQYLRQREQIQRNRPAEAPPVPAQTVYVLDRGFAGWQETYGTDERLTEGYRKELWENGNAGTLVARHILPNGLPHEHASAVQSSGPRLVALFLGYTAIFALLAFTVKWTVDAIHDSNLNSRIRSRPRCALCWLLMFIGGIVIGPTILVIVPLLFANIFIVLYHKVRGNLSPGWAWPNKKARFCINPWRDFCINLFIPATPWLILRRSTTLST</sequence>
<dbReference type="Gene3D" id="3.40.250.10">
    <property type="entry name" value="Rhodanese-like domain"/>
    <property type="match status" value="1"/>
</dbReference>
<dbReference type="InterPro" id="IPR036873">
    <property type="entry name" value="Rhodanese-like_dom_sf"/>
</dbReference>
<proteinExistence type="predicted"/>
<gene>
    <name evidence="3" type="ORF">B0T11DRAFT_296737</name>
</gene>
<dbReference type="PANTHER" id="PTHR10828:SF38">
    <property type="entry name" value="ARSENICAL-RESISTANCE PROTEIN 2-RELATED"/>
    <property type="match status" value="1"/>
</dbReference>
<reference evidence="3" key="1">
    <citation type="journal article" date="2021" name="Nat. Commun.">
        <title>Genetic determinants of endophytism in the Arabidopsis root mycobiome.</title>
        <authorList>
            <person name="Mesny F."/>
            <person name="Miyauchi S."/>
            <person name="Thiergart T."/>
            <person name="Pickel B."/>
            <person name="Atanasova L."/>
            <person name="Karlsson M."/>
            <person name="Huettel B."/>
            <person name="Barry K.W."/>
            <person name="Haridas S."/>
            <person name="Chen C."/>
            <person name="Bauer D."/>
            <person name="Andreopoulos W."/>
            <person name="Pangilinan J."/>
            <person name="LaButti K."/>
            <person name="Riley R."/>
            <person name="Lipzen A."/>
            <person name="Clum A."/>
            <person name="Drula E."/>
            <person name="Henrissat B."/>
            <person name="Kohler A."/>
            <person name="Grigoriev I.V."/>
            <person name="Martin F.M."/>
            <person name="Hacquard S."/>
        </authorList>
    </citation>
    <scope>NUCLEOTIDE SEQUENCE</scope>
    <source>
        <strain evidence="3">MPI-CAGE-AT-0016</strain>
    </source>
</reference>
<protein>
    <submittedName>
        <fullName evidence="3">Rhodanese-like domain-containing protein</fullName>
    </submittedName>
</protein>
<evidence type="ECO:0000256" key="1">
    <source>
        <dbReference type="SAM" id="Phobius"/>
    </source>
</evidence>
<organism evidence="3 4">
    <name type="scientific">Plectosphaerella cucumerina</name>
    <dbReference type="NCBI Taxonomy" id="40658"/>
    <lineage>
        <taxon>Eukaryota</taxon>
        <taxon>Fungi</taxon>
        <taxon>Dikarya</taxon>
        <taxon>Ascomycota</taxon>
        <taxon>Pezizomycotina</taxon>
        <taxon>Sordariomycetes</taxon>
        <taxon>Hypocreomycetidae</taxon>
        <taxon>Glomerellales</taxon>
        <taxon>Plectosphaerellaceae</taxon>
        <taxon>Plectosphaerella</taxon>
    </lineage>
</organism>
<dbReference type="GO" id="GO:0005634">
    <property type="term" value="C:nucleus"/>
    <property type="evidence" value="ECO:0007669"/>
    <property type="project" value="TreeGrafter"/>
</dbReference>
<feature type="transmembrane region" description="Helical" evidence="1">
    <location>
        <begin position="221"/>
        <end position="254"/>
    </location>
</feature>
<evidence type="ECO:0000313" key="3">
    <source>
        <dbReference type="EMBL" id="KAH7369203.1"/>
    </source>
</evidence>
<dbReference type="AlphaFoldDB" id="A0A8K0TMS3"/>
<evidence type="ECO:0000313" key="4">
    <source>
        <dbReference type="Proteomes" id="UP000813385"/>
    </source>
</evidence>
<feature type="transmembrane region" description="Helical" evidence="1">
    <location>
        <begin position="179"/>
        <end position="201"/>
    </location>
</feature>
<dbReference type="OrthoDB" id="102559at2759"/>
<dbReference type="PANTHER" id="PTHR10828">
    <property type="entry name" value="M-PHASE INDUCER PHOSPHATASE DUAL SPECIFICITY PHOSPHATASE CDC25"/>
    <property type="match status" value="1"/>
</dbReference>
<dbReference type="GO" id="GO:0004725">
    <property type="term" value="F:protein tyrosine phosphatase activity"/>
    <property type="evidence" value="ECO:0007669"/>
    <property type="project" value="TreeGrafter"/>
</dbReference>
<evidence type="ECO:0000259" key="2">
    <source>
        <dbReference type="PROSITE" id="PS50206"/>
    </source>
</evidence>
<keyword evidence="1" id="KW-1133">Transmembrane helix</keyword>
<comment type="caution">
    <text evidence="3">The sequence shown here is derived from an EMBL/GenBank/DDBJ whole genome shotgun (WGS) entry which is preliminary data.</text>
</comment>
<feature type="domain" description="Rhodanese" evidence="2">
    <location>
        <begin position="29"/>
        <end position="136"/>
    </location>
</feature>
<dbReference type="PROSITE" id="PS50206">
    <property type="entry name" value="RHODANESE_3"/>
    <property type="match status" value="1"/>
</dbReference>
<name>A0A8K0TMS3_9PEZI</name>
<dbReference type="SUPFAM" id="SSF52821">
    <property type="entry name" value="Rhodanese/Cell cycle control phosphatase"/>
    <property type="match status" value="1"/>
</dbReference>
<accession>A0A8K0TMS3</accession>
<dbReference type="EMBL" id="JAGPXD010000002">
    <property type="protein sequence ID" value="KAH7369203.1"/>
    <property type="molecule type" value="Genomic_DNA"/>
</dbReference>
<dbReference type="Pfam" id="PF00581">
    <property type="entry name" value="Rhodanese"/>
    <property type="match status" value="1"/>
</dbReference>
<keyword evidence="1" id="KW-0812">Transmembrane</keyword>
<dbReference type="GO" id="GO:0005737">
    <property type="term" value="C:cytoplasm"/>
    <property type="evidence" value="ECO:0007669"/>
    <property type="project" value="TreeGrafter"/>
</dbReference>
<dbReference type="Proteomes" id="UP000813385">
    <property type="component" value="Unassembled WGS sequence"/>
</dbReference>
<dbReference type="SMART" id="SM00450">
    <property type="entry name" value="RHOD"/>
    <property type="match status" value="1"/>
</dbReference>